<dbReference type="HOGENOM" id="CLU_027239_0_1_1"/>
<dbReference type="Pfam" id="PF00685">
    <property type="entry name" value="Sulfotransfer_1"/>
    <property type="match status" value="1"/>
</dbReference>
<feature type="domain" description="Sulfotransferase" evidence="5">
    <location>
        <begin position="102"/>
        <end position="362"/>
    </location>
</feature>
<evidence type="ECO:0000259" key="5">
    <source>
        <dbReference type="Pfam" id="PF00685"/>
    </source>
</evidence>
<reference evidence="6" key="2">
    <citation type="submission" date="2018-04" db="EMBL/GenBank/DDBJ databases">
        <title>OnivRS2 (Oryza nivara Reference Sequence Version 2).</title>
        <authorList>
            <person name="Zhang J."/>
            <person name="Kudrna D."/>
            <person name="Lee S."/>
            <person name="Talag J."/>
            <person name="Rajasekar S."/>
            <person name="Welchert J."/>
            <person name="Hsing Y.-I."/>
            <person name="Wing R.A."/>
        </authorList>
    </citation>
    <scope>NUCLEOTIDE SEQUENCE [LARGE SCALE GENOMIC DNA]</scope>
    <source>
        <strain evidence="6">SL10</strain>
    </source>
</reference>
<dbReference type="GO" id="GO:0008146">
    <property type="term" value="F:sulfotransferase activity"/>
    <property type="evidence" value="ECO:0007669"/>
    <property type="project" value="InterPro"/>
</dbReference>
<dbReference type="SUPFAM" id="SSF52540">
    <property type="entry name" value="P-loop containing nucleoside triphosphate hydrolases"/>
    <property type="match status" value="1"/>
</dbReference>
<reference evidence="6" key="1">
    <citation type="submission" date="2015-04" db="UniProtKB">
        <authorList>
            <consortium name="EnsemblPlants"/>
        </authorList>
    </citation>
    <scope>IDENTIFICATION</scope>
    <source>
        <strain evidence="6">SL10</strain>
    </source>
</reference>
<dbReference type="Proteomes" id="UP000006591">
    <property type="component" value="Chromosome 8"/>
</dbReference>
<keyword evidence="2 3" id="KW-0808">Transferase</keyword>
<proteinExistence type="inferred from homology"/>
<dbReference type="InterPro" id="IPR027417">
    <property type="entry name" value="P-loop_NTPase"/>
</dbReference>
<name>A0A0E0I8Z0_ORYNI</name>
<accession>A0A0E0I8Z0</accession>
<comment type="similarity">
    <text evidence="1 3">Belongs to the sulfotransferase 1 family.</text>
</comment>
<evidence type="ECO:0000256" key="1">
    <source>
        <dbReference type="ARBA" id="ARBA00005771"/>
    </source>
</evidence>
<protein>
    <recommendedName>
        <fullName evidence="3">Sulfotransferase</fullName>
        <ecNumber evidence="3">2.8.2.-</ecNumber>
    </recommendedName>
</protein>
<evidence type="ECO:0000313" key="6">
    <source>
        <dbReference type="EnsemblPlants" id="ONIVA08G07810.1"/>
    </source>
</evidence>
<evidence type="ECO:0000313" key="7">
    <source>
        <dbReference type="Proteomes" id="UP000006591"/>
    </source>
</evidence>
<dbReference type="eggNOG" id="KOG1584">
    <property type="taxonomic scope" value="Eukaryota"/>
</dbReference>
<dbReference type="Gramene" id="ONIVA08G07810.1">
    <property type="protein sequence ID" value="ONIVA08G07810.1"/>
    <property type="gene ID" value="ONIVA08G07810"/>
</dbReference>
<organism evidence="6">
    <name type="scientific">Oryza nivara</name>
    <name type="common">Indian wild rice</name>
    <name type="synonym">Oryza sativa f. spontanea</name>
    <dbReference type="NCBI Taxonomy" id="4536"/>
    <lineage>
        <taxon>Eukaryota</taxon>
        <taxon>Viridiplantae</taxon>
        <taxon>Streptophyta</taxon>
        <taxon>Embryophyta</taxon>
        <taxon>Tracheophyta</taxon>
        <taxon>Spermatophyta</taxon>
        <taxon>Magnoliopsida</taxon>
        <taxon>Liliopsida</taxon>
        <taxon>Poales</taxon>
        <taxon>Poaceae</taxon>
        <taxon>BOP clade</taxon>
        <taxon>Oryzoideae</taxon>
        <taxon>Oryzeae</taxon>
        <taxon>Oryzinae</taxon>
        <taxon>Oryza</taxon>
    </lineage>
</organism>
<dbReference type="AlphaFoldDB" id="A0A0E0I8Z0"/>
<sequence length="365" mass="39475">MGSTGEVMLASGGGAAPAPATSRDGRGAAAGLGPVAFKDAADADAIPVRPPTEHDAAVSAMPARVFHNLKLRQHQGYWVLDAWARGAVAMQRGGGGLVPRADGDVLLASLPKSGTTWLKALAFAVMARAAHPPASPDHPLRRLNPHDCVPLVDRLFAAGRDAVLDELPSPRLMCTHMPLSLLPATVADGSSGCKIIYICRDQKDALVSMWHFLKRNGLQNLSLQEVYESFCEGTCFGGPVWNHILEYWRASKANPSRVLFLRYERLLQDPTDSIRELAEFVGQPFTSSEEEAGVVTEIVELCSMENLMSQKANKEGAQGVFIKFSHDSYFRKGVAGGWTSHMTPEMGRRLDAILRDKFDGSGLTI</sequence>
<dbReference type="InterPro" id="IPR000863">
    <property type="entry name" value="Sulfotransferase_dom"/>
</dbReference>
<evidence type="ECO:0000256" key="3">
    <source>
        <dbReference type="RuleBase" id="RU361155"/>
    </source>
</evidence>
<evidence type="ECO:0000256" key="4">
    <source>
        <dbReference type="SAM" id="MobiDB-lite"/>
    </source>
</evidence>
<dbReference type="EnsemblPlants" id="ONIVA08G07810.1">
    <property type="protein sequence ID" value="ONIVA08G07810.1"/>
    <property type="gene ID" value="ONIVA08G07810"/>
</dbReference>
<dbReference type="OMA" id="MANYSTT"/>
<feature type="region of interest" description="Disordered" evidence="4">
    <location>
        <begin position="1"/>
        <end position="29"/>
    </location>
</feature>
<dbReference type="PANTHER" id="PTHR11783">
    <property type="entry name" value="SULFOTRANSFERASE SULT"/>
    <property type="match status" value="1"/>
</dbReference>
<keyword evidence="7" id="KW-1185">Reference proteome</keyword>
<evidence type="ECO:0000256" key="2">
    <source>
        <dbReference type="ARBA" id="ARBA00022679"/>
    </source>
</evidence>
<dbReference type="EC" id="2.8.2.-" evidence="3"/>
<dbReference type="Gene3D" id="3.40.50.300">
    <property type="entry name" value="P-loop containing nucleotide triphosphate hydrolases"/>
    <property type="match status" value="1"/>
</dbReference>